<gene>
    <name evidence="1" type="ORF">CMV_006717</name>
</gene>
<dbReference type="AlphaFoldDB" id="A0A8J4RP42"/>
<evidence type="ECO:0000313" key="2">
    <source>
        <dbReference type="Proteomes" id="UP000737018"/>
    </source>
</evidence>
<evidence type="ECO:0000313" key="1">
    <source>
        <dbReference type="EMBL" id="KAF3969499.1"/>
    </source>
</evidence>
<proteinExistence type="predicted"/>
<name>A0A8J4RP42_9ROSI</name>
<sequence length="76" mass="8449">MESSKKETSKSCAYHDAVSFSQISNIGSCGYHTHSSNPFSLFEFLHLCSTQILNLSLSLSQGDLFLQQIWTISSET</sequence>
<reference evidence="1" key="1">
    <citation type="submission" date="2020-03" db="EMBL/GenBank/DDBJ databases">
        <title>Castanea mollissima Vanexum genome sequencing.</title>
        <authorList>
            <person name="Staton M."/>
        </authorList>
    </citation>
    <scope>NUCLEOTIDE SEQUENCE</scope>
    <source>
        <tissue evidence="1">Leaf</tissue>
    </source>
</reference>
<protein>
    <submittedName>
        <fullName evidence="1">Uncharacterized protein</fullName>
    </submittedName>
</protein>
<comment type="caution">
    <text evidence="1">The sequence shown here is derived from an EMBL/GenBank/DDBJ whole genome shotgun (WGS) entry which is preliminary data.</text>
</comment>
<organism evidence="1 2">
    <name type="scientific">Castanea mollissima</name>
    <name type="common">Chinese chestnut</name>
    <dbReference type="NCBI Taxonomy" id="60419"/>
    <lineage>
        <taxon>Eukaryota</taxon>
        <taxon>Viridiplantae</taxon>
        <taxon>Streptophyta</taxon>
        <taxon>Embryophyta</taxon>
        <taxon>Tracheophyta</taxon>
        <taxon>Spermatophyta</taxon>
        <taxon>Magnoliopsida</taxon>
        <taxon>eudicotyledons</taxon>
        <taxon>Gunneridae</taxon>
        <taxon>Pentapetalae</taxon>
        <taxon>rosids</taxon>
        <taxon>fabids</taxon>
        <taxon>Fagales</taxon>
        <taxon>Fagaceae</taxon>
        <taxon>Castanea</taxon>
    </lineage>
</organism>
<accession>A0A8J4RP42</accession>
<keyword evidence="2" id="KW-1185">Reference proteome</keyword>
<dbReference type="Proteomes" id="UP000737018">
    <property type="component" value="Unassembled WGS sequence"/>
</dbReference>
<dbReference type="EMBL" id="JRKL02000642">
    <property type="protein sequence ID" value="KAF3969499.1"/>
    <property type="molecule type" value="Genomic_DNA"/>
</dbReference>